<dbReference type="EMBL" id="AP019389">
    <property type="protein sequence ID" value="BBI20465.1"/>
    <property type="molecule type" value="Genomic_DNA"/>
</dbReference>
<evidence type="ECO:0000256" key="1">
    <source>
        <dbReference type="SAM" id="SignalP"/>
    </source>
</evidence>
<proteinExistence type="predicted"/>
<dbReference type="AlphaFoldDB" id="A0A3T1CHJ7"/>
<evidence type="ECO:0000313" key="3">
    <source>
        <dbReference type="Proteomes" id="UP000290057"/>
    </source>
</evidence>
<gene>
    <name evidence="2" type="ORF">EKJ_13120</name>
</gene>
<evidence type="ECO:0000313" key="2">
    <source>
        <dbReference type="EMBL" id="BBI20465.1"/>
    </source>
</evidence>
<feature type="chain" id="PRO_5019256546" evidence="1">
    <location>
        <begin position="21"/>
        <end position="193"/>
    </location>
</feature>
<protein>
    <submittedName>
        <fullName evidence="2">Uncharacterized protein</fullName>
    </submittedName>
</protein>
<keyword evidence="3" id="KW-1185">Reference proteome</keyword>
<organism evidence="2 3">
    <name type="scientific">Qipengyuania flava</name>
    <dbReference type="NCBI Taxonomy" id="192812"/>
    <lineage>
        <taxon>Bacteria</taxon>
        <taxon>Pseudomonadati</taxon>
        <taxon>Pseudomonadota</taxon>
        <taxon>Alphaproteobacteria</taxon>
        <taxon>Sphingomonadales</taxon>
        <taxon>Erythrobacteraceae</taxon>
        <taxon>Qipengyuania</taxon>
    </lineage>
</organism>
<accession>A0A3T1CHJ7</accession>
<reference evidence="2 3" key="1">
    <citation type="submission" date="2019-01" db="EMBL/GenBank/DDBJ databases">
        <title>Complete genome sequence of Erythrobacter flavus KJ5.</title>
        <authorList>
            <person name="Kanesaki Y."/>
            <person name="Brotosudarmo T."/>
            <person name="Moriuchi R."/>
            <person name="Awai K."/>
        </authorList>
    </citation>
    <scope>NUCLEOTIDE SEQUENCE [LARGE SCALE GENOMIC DNA]</scope>
    <source>
        <strain evidence="2 3">KJ5</strain>
    </source>
</reference>
<keyword evidence="1" id="KW-0732">Signal</keyword>
<dbReference type="Proteomes" id="UP000290057">
    <property type="component" value="Chromosome"/>
</dbReference>
<name>A0A3T1CHJ7_9SPHN</name>
<sequence length="193" mass="21719">MKKFALFAAALIVAALGWRASLSMTDKNEPPTDWCPAPEVCIPAADVEQFAVPSYATNQKALPTEFLIRAGADLGIRDSRVAIAIYPKPSAGMDNYEVISSTDSELYTQVLYHEKFGNQHTWRAMARGHGRRGGSFHKTENIVYYCNQHDICNALIHKGKFEASIFLDRESLNKLPALRQFFLSMFQRWSQSV</sequence>
<feature type="signal peptide" evidence="1">
    <location>
        <begin position="1"/>
        <end position="20"/>
    </location>
</feature>